<keyword evidence="2" id="KW-1133">Transmembrane helix</keyword>
<keyword evidence="4" id="KW-0012">Acyltransferase</keyword>
<dbReference type="InterPro" id="IPR016181">
    <property type="entry name" value="Acyl_CoA_acyltransferase"/>
</dbReference>
<dbReference type="SUPFAM" id="SSF55729">
    <property type="entry name" value="Acyl-CoA N-acyltransferases (Nat)"/>
    <property type="match status" value="1"/>
</dbReference>
<feature type="transmembrane region" description="Helical" evidence="2">
    <location>
        <begin position="78"/>
        <end position="95"/>
    </location>
</feature>
<dbReference type="OrthoDB" id="41532at2759"/>
<dbReference type="InterPro" id="IPR050769">
    <property type="entry name" value="NAT_camello-type"/>
</dbReference>
<reference evidence="4 5" key="1">
    <citation type="journal article" date="2019" name="Nat. Ecol. Evol.">
        <title>Megaphylogeny resolves global patterns of mushroom evolution.</title>
        <authorList>
            <person name="Varga T."/>
            <person name="Krizsan K."/>
            <person name="Foldi C."/>
            <person name="Dima B."/>
            <person name="Sanchez-Garcia M."/>
            <person name="Sanchez-Ramirez S."/>
            <person name="Szollosi G.J."/>
            <person name="Szarkandi J.G."/>
            <person name="Papp V."/>
            <person name="Albert L."/>
            <person name="Andreopoulos W."/>
            <person name="Angelini C."/>
            <person name="Antonin V."/>
            <person name="Barry K.W."/>
            <person name="Bougher N.L."/>
            <person name="Buchanan P."/>
            <person name="Buyck B."/>
            <person name="Bense V."/>
            <person name="Catcheside P."/>
            <person name="Chovatia M."/>
            <person name="Cooper J."/>
            <person name="Damon W."/>
            <person name="Desjardin D."/>
            <person name="Finy P."/>
            <person name="Geml J."/>
            <person name="Haridas S."/>
            <person name="Hughes K."/>
            <person name="Justo A."/>
            <person name="Karasinski D."/>
            <person name="Kautmanova I."/>
            <person name="Kiss B."/>
            <person name="Kocsube S."/>
            <person name="Kotiranta H."/>
            <person name="LaButti K.M."/>
            <person name="Lechner B.E."/>
            <person name="Liimatainen K."/>
            <person name="Lipzen A."/>
            <person name="Lukacs Z."/>
            <person name="Mihaltcheva S."/>
            <person name="Morgado L.N."/>
            <person name="Niskanen T."/>
            <person name="Noordeloos M.E."/>
            <person name="Ohm R.A."/>
            <person name="Ortiz-Santana B."/>
            <person name="Ovrebo C."/>
            <person name="Racz N."/>
            <person name="Riley R."/>
            <person name="Savchenko A."/>
            <person name="Shiryaev A."/>
            <person name="Soop K."/>
            <person name="Spirin V."/>
            <person name="Szebenyi C."/>
            <person name="Tomsovsky M."/>
            <person name="Tulloss R.E."/>
            <person name="Uehling J."/>
            <person name="Grigoriev I.V."/>
            <person name="Vagvolgyi C."/>
            <person name="Papp T."/>
            <person name="Martin F.M."/>
            <person name="Miettinen O."/>
            <person name="Hibbett D.S."/>
            <person name="Nagy L.G."/>
        </authorList>
    </citation>
    <scope>NUCLEOTIDE SEQUENCE [LARGE SCALE GENOMIC DNA]</scope>
    <source>
        <strain evidence="4 5">FP101781</strain>
    </source>
</reference>
<evidence type="ECO:0000313" key="5">
    <source>
        <dbReference type="Proteomes" id="UP000298030"/>
    </source>
</evidence>
<keyword evidence="2" id="KW-0472">Membrane</keyword>
<dbReference type="PANTHER" id="PTHR13947">
    <property type="entry name" value="GNAT FAMILY N-ACETYLTRANSFERASE"/>
    <property type="match status" value="1"/>
</dbReference>
<dbReference type="InterPro" id="IPR000182">
    <property type="entry name" value="GNAT_dom"/>
</dbReference>
<dbReference type="CDD" id="cd04301">
    <property type="entry name" value="NAT_SF"/>
    <property type="match status" value="1"/>
</dbReference>
<comment type="caution">
    <text evidence="4">The sequence shown here is derived from an EMBL/GenBank/DDBJ whole genome shotgun (WGS) entry which is preliminary data.</text>
</comment>
<dbReference type="PANTHER" id="PTHR13947:SF37">
    <property type="entry name" value="LD18367P"/>
    <property type="match status" value="1"/>
</dbReference>
<accession>A0A4Y7T2L5</accession>
<sequence>MATPLEGQIHIRPYEDRDGDQVRKLVLRGYMNGVNSPFEIGMRSMWWEPICAVAYPLSALALGILLKYGHGGLTIRGLLRGLLILAFPILWVRFWQWRYSKRWWDYCDSFMVTGDMADIGSFYAQEKGDGGVSAFWVAVAMEGGEERIAGCAGLDAGAQGSGWSELQRVSVSEDYRRRGVATLLINAACSHARAKGLRKVKLHSTTYQANAQVLYRRLGFVHVGRVKMPPVWVKGIWNHEMELVL</sequence>
<dbReference type="Proteomes" id="UP000298030">
    <property type="component" value="Unassembled WGS sequence"/>
</dbReference>
<organism evidence="4 5">
    <name type="scientific">Coprinellus micaceus</name>
    <name type="common">Glistening ink-cap mushroom</name>
    <name type="synonym">Coprinus micaceus</name>
    <dbReference type="NCBI Taxonomy" id="71717"/>
    <lineage>
        <taxon>Eukaryota</taxon>
        <taxon>Fungi</taxon>
        <taxon>Dikarya</taxon>
        <taxon>Basidiomycota</taxon>
        <taxon>Agaricomycotina</taxon>
        <taxon>Agaricomycetes</taxon>
        <taxon>Agaricomycetidae</taxon>
        <taxon>Agaricales</taxon>
        <taxon>Agaricineae</taxon>
        <taxon>Psathyrellaceae</taxon>
        <taxon>Coprinellus</taxon>
    </lineage>
</organism>
<dbReference type="Gene3D" id="3.40.630.30">
    <property type="match status" value="1"/>
</dbReference>
<dbReference type="PROSITE" id="PS51186">
    <property type="entry name" value="GNAT"/>
    <property type="match status" value="1"/>
</dbReference>
<keyword evidence="1 4" id="KW-0808">Transferase</keyword>
<protein>
    <submittedName>
        <fullName evidence="4">Acyl-CoA N-acyltransferase</fullName>
    </submittedName>
</protein>
<dbReference type="AlphaFoldDB" id="A0A4Y7T2L5"/>
<proteinExistence type="predicted"/>
<dbReference type="GO" id="GO:0008080">
    <property type="term" value="F:N-acetyltransferase activity"/>
    <property type="evidence" value="ECO:0007669"/>
    <property type="project" value="InterPro"/>
</dbReference>
<evidence type="ECO:0000256" key="1">
    <source>
        <dbReference type="ARBA" id="ARBA00022679"/>
    </source>
</evidence>
<keyword evidence="5" id="KW-1185">Reference proteome</keyword>
<evidence type="ECO:0000313" key="4">
    <source>
        <dbReference type="EMBL" id="TEB28396.1"/>
    </source>
</evidence>
<feature type="transmembrane region" description="Helical" evidence="2">
    <location>
        <begin position="46"/>
        <end position="66"/>
    </location>
</feature>
<dbReference type="Pfam" id="PF00583">
    <property type="entry name" value="Acetyltransf_1"/>
    <property type="match status" value="1"/>
</dbReference>
<dbReference type="STRING" id="71717.A0A4Y7T2L5"/>
<keyword evidence="2" id="KW-0812">Transmembrane</keyword>
<gene>
    <name evidence="4" type="ORF">FA13DRAFT_807095</name>
</gene>
<name>A0A4Y7T2L5_COPMI</name>
<feature type="domain" description="N-acetyltransferase" evidence="3">
    <location>
        <begin position="90"/>
        <end position="242"/>
    </location>
</feature>
<evidence type="ECO:0000259" key="3">
    <source>
        <dbReference type="PROSITE" id="PS51186"/>
    </source>
</evidence>
<dbReference type="EMBL" id="QPFP01000033">
    <property type="protein sequence ID" value="TEB28396.1"/>
    <property type="molecule type" value="Genomic_DNA"/>
</dbReference>
<evidence type="ECO:0000256" key="2">
    <source>
        <dbReference type="SAM" id="Phobius"/>
    </source>
</evidence>